<comment type="caution">
    <text evidence="1">The sequence shown here is derived from an EMBL/GenBank/DDBJ whole genome shotgun (WGS) entry which is preliminary data.</text>
</comment>
<dbReference type="AlphaFoldDB" id="A0A7J7KEW5"/>
<protein>
    <submittedName>
        <fullName evidence="1">Uncharacterized protein</fullName>
    </submittedName>
</protein>
<reference evidence="1" key="1">
    <citation type="submission" date="2020-06" db="EMBL/GenBank/DDBJ databases">
        <title>Draft genome of Bugula neritina, a colonial animal packing powerful symbionts and potential medicines.</title>
        <authorList>
            <person name="Rayko M."/>
        </authorList>
    </citation>
    <scope>NUCLEOTIDE SEQUENCE [LARGE SCALE GENOMIC DNA]</scope>
    <source>
        <strain evidence="1">Kwan_BN1</strain>
    </source>
</reference>
<name>A0A7J7KEW5_BUGNE</name>
<proteinExistence type="predicted"/>
<organism evidence="1 2">
    <name type="scientific">Bugula neritina</name>
    <name type="common">Brown bryozoan</name>
    <name type="synonym">Sertularia neritina</name>
    <dbReference type="NCBI Taxonomy" id="10212"/>
    <lineage>
        <taxon>Eukaryota</taxon>
        <taxon>Metazoa</taxon>
        <taxon>Spiralia</taxon>
        <taxon>Lophotrochozoa</taxon>
        <taxon>Bryozoa</taxon>
        <taxon>Gymnolaemata</taxon>
        <taxon>Cheilostomatida</taxon>
        <taxon>Flustrina</taxon>
        <taxon>Buguloidea</taxon>
        <taxon>Bugulidae</taxon>
        <taxon>Bugula</taxon>
    </lineage>
</organism>
<dbReference type="EMBL" id="VXIV02000771">
    <property type="protein sequence ID" value="KAF6036148.1"/>
    <property type="molecule type" value="Genomic_DNA"/>
</dbReference>
<dbReference type="Proteomes" id="UP000593567">
    <property type="component" value="Unassembled WGS sequence"/>
</dbReference>
<evidence type="ECO:0000313" key="1">
    <source>
        <dbReference type="EMBL" id="KAF6036148.1"/>
    </source>
</evidence>
<evidence type="ECO:0000313" key="2">
    <source>
        <dbReference type="Proteomes" id="UP000593567"/>
    </source>
</evidence>
<keyword evidence="2" id="KW-1185">Reference proteome</keyword>
<gene>
    <name evidence="1" type="ORF">EB796_005538</name>
</gene>
<sequence length="100" mass="11181">MLDSCPAWRSCGGEYSYWSGDKMPTEVGVAKFVKTSYTLESGKCKESVWPMETTNTTNSTSTRLLLLLLTSSRSSRRSSLKLIYTTSTSGSTLSLIMYYY</sequence>
<accession>A0A7J7KEW5</accession>